<evidence type="ECO:0008006" key="3">
    <source>
        <dbReference type="Google" id="ProtNLM"/>
    </source>
</evidence>
<dbReference type="Pfam" id="PF16868">
    <property type="entry name" value="NMT1_3"/>
    <property type="match status" value="1"/>
</dbReference>
<dbReference type="PANTHER" id="PTHR42941">
    <property type="entry name" value="SLL1037 PROTEIN"/>
    <property type="match status" value="1"/>
</dbReference>
<organism evidence="1 2">
    <name type="scientific">Quisquiliibacterium transsilvanicum</name>
    <dbReference type="NCBI Taxonomy" id="1549638"/>
    <lineage>
        <taxon>Bacteria</taxon>
        <taxon>Pseudomonadati</taxon>
        <taxon>Pseudomonadota</taxon>
        <taxon>Betaproteobacteria</taxon>
        <taxon>Burkholderiales</taxon>
        <taxon>Burkholderiaceae</taxon>
        <taxon>Quisquiliibacterium</taxon>
    </lineage>
</organism>
<proteinExistence type="predicted"/>
<accession>A0A7W8M7P3</accession>
<dbReference type="SUPFAM" id="SSF53850">
    <property type="entry name" value="Periplasmic binding protein-like II"/>
    <property type="match status" value="1"/>
</dbReference>
<dbReference type="InterPro" id="IPR006311">
    <property type="entry name" value="TAT_signal"/>
</dbReference>
<evidence type="ECO:0000313" key="2">
    <source>
        <dbReference type="Proteomes" id="UP000532440"/>
    </source>
</evidence>
<comment type="caution">
    <text evidence="1">The sequence shown here is derived from an EMBL/GenBank/DDBJ whole genome shotgun (WGS) entry which is preliminary data.</text>
</comment>
<keyword evidence="2" id="KW-1185">Reference proteome</keyword>
<dbReference type="RefSeq" id="WP_221302653.1">
    <property type="nucleotide sequence ID" value="NZ_BAABEW010000017.1"/>
</dbReference>
<protein>
    <recommendedName>
        <fullName evidence="3">TAXI family TRAP transporter solute-binding subunit</fullName>
    </recommendedName>
</protein>
<gene>
    <name evidence="1" type="ORF">HNQ70_001200</name>
</gene>
<dbReference type="NCBIfam" id="TIGR02122">
    <property type="entry name" value="TRAP_TAXI"/>
    <property type="match status" value="1"/>
</dbReference>
<evidence type="ECO:0000313" key="1">
    <source>
        <dbReference type="EMBL" id="MBB5271196.1"/>
    </source>
</evidence>
<sequence>MSIRITRRNYLQGAGGLVASGVLGRVGVSPALAQEAPKGLPSTMIWSTYDVGSTGYVEASAIADAFGKKYGSRVRLQPSGTAIGRVRPVTDGRASHAWLANELYFAVEGLYEYCSPDWGPQDLRTLLGRLNAFSVVATKVSGIKEPKDLKGKRFAIARANSSVNIKVEPILAFAGLSWKDVELVEFPSYGATLKGLVEGRADCAGVAPNAAALRELEASPHGIGWVALDPANKEGWARAKKAVPFVEPFQESIGAGLSADKPVWMMGYRYPMITVPASAKDDEVYAMVKAVAETYDLYKDANPIMPRWQVAKAGTPPMDAAFHPGAIRYLKEVGLWKQDHQAWQDASLKRHAALQKAWKEMMVNDPAARAADLPGLQKIWEARRAGVLASL</sequence>
<dbReference type="PANTHER" id="PTHR42941:SF1">
    <property type="entry name" value="SLL1037 PROTEIN"/>
    <property type="match status" value="1"/>
</dbReference>
<dbReference type="EMBL" id="JACHGB010000002">
    <property type="protein sequence ID" value="MBB5271196.1"/>
    <property type="molecule type" value="Genomic_DNA"/>
</dbReference>
<reference evidence="1 2" key="1">
    <citation type="submission" date="2020-08" db="EMBL/GenBank/DDBJ databases">
        <title>Genomic Encyclopedia of Type Strains, Phase IV (KMG-IV): sequencing the most valuable type-strain genomes for metagenomic binning, comparative biology and taxonomic classification.</title>
        <authorList>
            <person name="Goeker M."/>
        </authorList>
    </citation>
    <scope>NUCLEOTIDE SEQUENCE [LARGE SCALE GENOMIC DNA]</scope>
    <source>
        <strain evidence="1 2">DSM 29781</strain>
    </source>
</reference>
<dbReference type="Proteomes" id="UP000532440">
    <property type="component" value="Unassembled WGS sequence"/>
</dbReference>
<name>A0A7W8M7P3_9BURK</name>
<dbReference type="AlphaFoldDB" id="A0A7W8M7P3"/>
<dbReference type="Gene3D" id="3.40.190.10">
    <property type="entry name" value="Periplasmic binding protein-like II"/>
    <property type="match status" value="2"/>
</dbReference>
<dbReference type="PROSITE" id="PS51318">
    <property type="entry name" value="TAT"/>
    <property type="match status" value="1"/>
</dbReference>
<dbReference type="InterPro" id="IPR011852">
    <property type="entry name" value="TRAP_TAXI"/>
</dbReference>